<reference evidence="2 3" key="1">
    <citation type="submission" date="2018-03" db="EMBL/GenBank/DDBJ databases">
        <title>Arenimonas caeni sp. nov., isolated from activated sludge.</title>
        <authorList>
            <person name="Liu H."/>
        </authorList>
    </citation>
    <scope>NUCLEOTIDE SEQUENCE [LARGE SCALE GENOMIC DNA]</scope>
    <source>
        <strain evidence="3">z29</strain>
    </source>
</reference>
<feature type="chain" id="PRO_5015176697" description="Tetratricopeptide repeat protein" evidence="1">
    <location>
        <begin position="24"/>
        <end position="497"/>
    </location>
</feature>
<dbReference type="AlphaFoldDB" id="A0A2P6M8T5"/>
<keyword evidence="1" id="KW-0732">Signal</keyword>
<evidence type="ECO:0000313" key="3">
    <source>
        <dbReference type="Proteomes" id="UP000241736"/>
    </source>
</evidence>
<protein>
    <recommendedName>
        <fullName evidence="4">Tetratricopeptide repeat protein</fullName>
    </recommendedName>
</protein>
<dbReference type="EMBL" id="PVLF01000010">
    <property type="protein sequence ID" value="PRH82407.1"/>
    <property type="molecule type" value="Genomic_DNA"/>
</dbReference>
<gene>
    <name evidence="2" type="ORF">C6N40_07775</name>
</gene>
<dbReference type="InterPro" id="IPR011990">
    <property type="entry name" value="TPR-like_helical_dom_sf"/>
</dbReference>
<dbReference type="Gene3D" id="1.25.40.10">
    <property type="entry name" value="Tetratricopeptide repeat domain"/>
    <property type="match status" value="1"/>
</dbReference>
<proteinExistence type="predicted"/>
<organism evidence="2 3">
    <name type="scientific">Arenimonas caeni</name>
    <dbReference type="NCBI Taxonomy" id="2058085"/>
    <lineage>
        <taxon>Bacteria</taxon>
        <taxon>Pseudomonadati</taxon>
        <taxon>Pseudomonadota</taxon>
        <taxon>Gammaproteobacteria</taxon>
        <taxon>Lysobacterales</taxon>
        <taxon>Lysobacteraceae</taxon>
        <taxon>Arenimonas</taxon>
    </lineage>
</organism>
<feature type="signal peptide" evidence="1">
    <location>
        <begin position="1"/>
        <end position="23"/>
    </location>
</feature>
<accession>A0A2P6M8T5</accession>
<sequence length="497" mass="54341">MTALRALALAGLLALSGAGAAQAPQPAPVPDAVLAKVRASDQAAGREDFSAAADRLAEALELPEGASLAPTAQRRLHAYIARYAAWSGDLPRGLRHARLTTGFADAELEDWAMHAYIARDLGLHDEVADTFREAFRRWPRQVRQDHDLDVAQAVWATDFDSPARYALLKTLYEGGFEWAWTGPADELWLDLALQHLARGEQAAAREVVAGITHPRLVIELLADRRYDAVRDPALTAEALPRLARRRADDLRARALLDSGVVGIQAEYASALLMLGENEDVVALAEQVAATIADNPFKGDVYVDQHEQLSWLYDRAGEALVRLGRKDEAIAMYRRAAATREDGQDNVSQVLTLAHHLVSAGQPREALEVAASVGRMSPFGRMVQASVQHRAALALGDQEAADAALGYLRDNREQGESVYAEALLDRGQDDAAAAALVANLENPVERGDTLYSVQRFRDSASLEPARDARWRAMLEREDVQAAINRHGRLLELPIHAPW</sequence>
<dbReference type="RefSeq" id="WP_106990450.1">
    <property type="nucleotide sequence ID" value="NZ_KZ679089.1"/>
</dbReference>
<evidence type="ECO:0008006" key="4">
    <source>
        <dbReference type="Google" id="ProtNLM"/>
    </source>
</evidence>
<comment type="caution">
    <text evidence="2">The sequence shown here is derived from an EMBL/GenBank/DDBJ whole genome shotgun (WGS) entry which is preliminary data.</text>
</comment>
<dbReference type="SUPFAM" id="SSF48452">
    <property type="entry name" value="TPR-like"/>
    <property type="match status" value="1"/>
</dbReference>
<keyword evidence="3" id="KW-1185">Reference proteome</keyword>
<evidence type="ECO:0000256" key="1">
    <source>
        <dbReference type="SAM" id="SignalP"/>
    </source>
</evidence>
<name>A0A2P6M8T5_9GAMM</name>
<dbReference type="OrthoDB" id="6023295at2"/>
<dbReference type="Proteomes" id="UP000241736">
    <property type="component" value="Unassembled WGS sequence"/>
</dbReference>
<evidence type="ECO:0000313" key="2">
    <source>
        <dbReference type="EMBL" id="PRH82407.1"/>
    </source>
</evidence>